<name>A0A1F8AU05_9BACT</name>
<comment type="caution">
    <text evidence="1">The sequence shown here is derived from an EMBL/GenBank/DDBJ whole genome shotgun (WGS) entry which is preliminary data.</text>
</comment>
<dbReference type="EMBL" id="MGGW01000004">
    <property type="protein sequence ID" value="OGM55217.1"/>
    <property type="molecule type" value="Genomic_DNA"/>
</dbReference>
<organism evidence="1 2">
    <name type="scientific">Candidatus Woesebacteria bacterium RIFCSPHIGHO2_12_FULL_41_24</name>
    <dbReference type="NCBI Taxonomy" id="1802510"/>
    <lineage>
        <taxon>Bacteria</taxon>
        <taxon>Candidatus Woeseibacteriota</taxon>
    </lineage>
</organism>
<gene>
    <name evidence="1" type="ORF">A3E44_02950</name>
</gene>
<evidence type="ECO:0000313" key="1">
    <source>
        <dbReference type="EMBL" id="OGM55217.1"/>
    </source>
</evidence>
<dbReference type="AlphaFoldDB" id="A0A1F8AU05"/>
<evidence type="ECO:0008006" key="3">
    <source>
        <dbReference type="Google" id="ProtNLM"/>
    </source>
</evidence>
<accession>A0A1F8AU05</accession>
<proteinExistence type="predicted"/>
<evidence type="ECO:0000313" key="2">
    <source>
        <dbReference type="Proteomes" id="UP000178603"/>
    </source>
</evidence>
<dbReference type="Proteomes" id="UP000178603">
    <property type="component" value="Unassembled WGS sequence"/>
</dbReference>
<reference evidence="1 2" key="1">
    <citation type="journal article" date="2016" name="Nat. Commun.">
        <title>Thousands of microbial genomes shed light on interconnected biogeochemical processes in an aquifer system.</title>
        <authorList>
            <person name="Anantharaman K."/>
            <person name="Brown C.T."/>
            <person name="Hug L.A."/>
            <person name="Sharon I."/>
            <person name="Castelle C.J."/>
            <person name="Probst A.J."/>
            <person name="Thomas B.C."/>
            <person name="Singh A."/>
            <person name="Wilkins M.J."/>
            <person name="Karaoz U."/>
            <person name="Brodie E.L."/>
            <person name="Williams K.H."/>
            <person name="Hubbard S.S."/>
            <person name="Banfield J.F."/>
        </authorList>
    </citation>
    <scope>NUCLEOTIDE SEQUENCE [LARGE SCALE GENOMIC DNA]</scope>
</reference>
<protein>
    <recommendedName>
        <fullName evidence="3">Histidine-specific methyltransferase SAM-dependent domain-containing protein</fullName>
    </recommendedName>
</protein>
<sequence length="345" mass="39532">MSVTETEQQIWGRLLTVSPRGFLQWKEDIYPGFDARNVPERFVYLTGGLAAFDEYEFDFAPAKLKHEGQNEFTTKEKETDIRGLFRTLDLFQIEFTEPREILLVGSYNQDGLFLTIGLCKKKGWNGSHITLVDQSDTVLSLLSVMGENGYYDWQAGVTLIKSDITDYKPKVQPDIVFGDILNTWMTREYSCPSSASAKSPYNDFEAYLRYTATNIKPNGWFFSRCMIFPDDQQSFAANRRSTSNVGNRVDTVLNRIGTHFEEVDKQALSENLDELFINTHTTSYCGLSLLRPLYKPFSTLTGPHAEEVFIRLHNRNFNVVHRIKVTHPESGFVFLNFACQGRKTP</sequence>